<comment type="caution">
    <text evidence="1">The sequence shown here is derived from an EMBL/GenBank/DDBJ whole genome shotgun (WGS) entry which is preliminary data.</text>
</comment>
<organism evidence="1 2">
    <name type="scientific">Legionella israelensis</name>
    <dbReference type="NCBI Taxonomy" id="454"/>
    <lineage>
        <taxon>Bacteria</taxon>
        <taxon>Pseudomonadati</taxon>
        <taxon>Pseudomonadota</taxon>
        <taxon>Gammaproteobacteria</taxon>
        <taxon>Legionellales</taxon>
        <taxon>Legionellaceae</taxon>
        <taxon>Legionella</taxon>
    </lineage>
</organism>
<dbReference type="PATRIC" id="fig|454.4.peg.1608"/>
<name>A0A0W0VQR7_9GAMM</name>
<evidence type="ECO:0000313" key="2">
    <source>
        <dbReference type="Proteomes" id="UP000054761"/>
    </source>
</evidence>
<dbReference type="OrthoDB" id="5652012at2"/>
<proteinExistence type="predicted"/>
<protein>
    <submittedName>
        <fullName evidence="1">Uncharacterized protein</fullName>
    </submittedName>
</protein>
<dbReference type="RefSeq" id="WP_058501834.1">
    <property type="nucleotide sequence ID" value="NZ_CAAAJA010000098.1"/>
</dbReference>
<reference evidence="1 2" key="1">
    <citation type="submission" date="2015-11" db="EMBL/GenBank/DDBJ databases">
        <title>Genomic analysis of 38 Legionella species identifies large and diverse effector repertoires.</title>
        <authorList>
            <person name="Burstein D."/>
            <person name="Amaro F."/>
            <person name="Zusman T."/>
            <person name="Lifshitz Z."/>
            <person name="Cohen O."/>
            <person name="Gilbert J.A."/>
            <person name="Pupko T."/>
            <person name="Shuman H.A."/>
            <person name="Segal G."/>
        </authorList>
    </citation>
    <scope>NUCLEOTIDE SEQUENCE [LARGE SCALE GENOMIC DNA]</scope>
    <source>
        <strain evidence="1 2">Bercovier 4</strain>
    </source>
</reference>
<dbReference type="EMBL" id="LNYH01000084">
    <property type="protein sequence ID" value="KTD22523.1"/>
    <property type="molecule type" value="Genomic_DNA"/>
</dbReference>
<gene>
    <name evidence="1" type="ORF">Lisr_1480</name>
</gene>
<evidence type="ECO:0000313" key="1">
    <source>
        <dbReference type="EMBL" id="KTD22523.1"/>
    </source>
</evidence>
<keyword evidence="2" id="KW-1185">Reference proteome</keyword>
<sequence length="1576" mass="183368">MKRFLNGQKINDYNELDIYQALFDIYPTIDIPDINNEEEFSDWLSAIQTELNERLSEIIKEARNKYPPQIRKPFPPEEYIDDPHFNPISIWIDPPQVRNPQYEEEYAEYARKLREYEQHVKDVNISRKQYLMEHEDYRKIRGLLGVIKHFENDSVLIPEWQNIRQSFHELADNSNTNRQGLRRLLTKIERINDKEKSDEDKIIEFTSELLDEYKLILTTGGKGSLGFESNSRLAKEFRQFCQDHLFINLPRSIEKSTELNLHNVDAETNFYYMINEDREKKDFSNNYGIFYIKNSDQLRNINSYEYLRYIVEHNLDFFENPASFPQDLKKLFNQIYNECEEYNDSFSYGDLYTKFMSKIESFIREATDKEELSKLDGIVECIYLNENHALERAHTMIGEELLINQTSDEFNVALKERMKKSGYKRNSITPVKREETLTRVWDTALAPSFKPQRTTSQPSVKHYQYKQELDLPIEIRMGTQAQRHIRDPIVSPLFKRYLEVQEQKYPASITHIYFNGLGYSNKGLTGKAKFERNIEKEMSSKLHELENEHPNVVVITLPADLGLMSIERLEKQFVPIEKEEFKDFIIKLASEDPSLSEELNDFHISPKARELIFEDDQEAILEELYDNTLHALGLENKTSFSSSEQQAILFHFSKYELKNYIIEKLNPISISDQCKDGIDRAAVQSLYYNLMKSILLENPLTKEEFERGMHAAAVLVKGRGMNNHTKRFWNAVNHLVHGEHAEYINNNCPWLVEWVENNQPDLSNSDSYEDIHEINVEEHWENVRDSFKELAENVPSKRNSAKRLLEQLDVIEKMDLSPEGKIYTFTEAILKEYRHILRSGGKGRLGLESNSIFASELHEFCIDHFDIRLPKSLSKGEKLSIDSPNIAKGEKFNLIARNPNPKILILDIDNCLKVNGQLNPAIIEHIQKENYDEIILFTQRSRIIQRPAISRAYHDETDYFPTTSSIVNELQELTGKEIKVSTSMDHLYGKPTSYFSEHLNEFENKVLQDPLIAEGRTSEDILDITQEELDHIKNRINEILAEDTDEDIKKQKLGEIIEPHLIEQLFDEYEPLDLDTIQFEADNVDLIHPRGKVLQFRYLCEDIQKRYRSNSCTIHYLDDSEHNIEEILDASDELPIAPLCARVDHENIITNEYGVGLILNDDYRDDFLRDIHHRNGAIKQINIDIDHSLLSEDEKKKARSKLLDYQLHHLAEIVSSPNEDLCHEGAEEQAHKVLKGLFETFAYTKWDTGSGGVNIDIQDKNGLVTHQATVPKNIAKIMKMISNASLAESNGKNISWVKLLHAVEKLGSKAADKISLGRTGMTKQTFAFFKEQYQNTVRHRHESEKDFLARYTHQDAEKITRREIEKLTSTFFISRTGVELLDLCGETPLTNGKELPDIFTESYGSNRKTEEEYRALDEQLIEARALSSSMTEYRQQAESIHYANCTTLACFLCDALLAQDIEAKIFGLGGAHHFVIAKDGHSDWLIVADPWANTQFKIQMETPVDDLEELSANDRLRIAEQYYVETGLYSNYREKLDELIALNPNISEITTECYFQVTGTERFFEFENVQENSFSL</sequence>
<dbReference type="Proteomes" id="UP000054761">
    <property type="component" value="Unassembled WGS sequence"/>
</dbReference>
<accession>A0A0W0VQR7</accession>